<dbReference type="Gene3D" id="2.40.110.20">
    <property type="match status" value="1"/>
</dbReference>
<dbReference type="InterPro" id="IPR009100">
    <property type="entry name" value="AcylCoA_DH/oxidase_NM_dom_sf"/>
</dbReference>
<reference evidence="8 9" key="1">
    <citation type="journal article" date="2016" name="Genome Biol. Evol.">
        <title>Divergent and convergent evolution of fungal pathogenicity.</title>
        <authorList>
            <person name="Shang Y."/>
            <person name="Xiao G."/>
            <person name="Zheng P."/>
            <person name="Cen K."/>
            <person name="Zhan S."/>
            <person name="Wang C."/>
        </authorList>
    </citation>
    <scope>NUCLEOTIDE SEQUENCE [LARGE SCALE GENOMIC DNA]</scope>
    <source>
        <strain evidence="8 9">ARSEF 2679</strain>
    </source>
</reference>
<dbReference type="InterPro" id="IPR052904">
    <property type="entry name" value="Acyl-CoA_dehydrogenase-like"/>
</dbReference>
<evidence type="ECO:0000259" key="5">
    <source>
        <dbReference type="Pfam" id="PF00441"/>
    </source>
</evidence>
<dbReference type="AlphaFoldDB" id="A0A162M9Y8"/>
<dbReference type="InterPro" id="IPR041504">
    <property type="entry name" value="AidB_N"/>
</dbReference>
<keyword evidence="4" id="KW-0560">Oxidoreductase</keyword>
<keyword evidence="3 4" id="KW-0274">FAD</keyword>
<dbReference type="PANTHER" id="PTHR42707">
    <property type="entry name" value="ACYL-COA DEHYDROGENASE"/>
    <property type="match status" value="1"/>
</dbReference>
<comment type="caution">
    <text evidence="8">The sequence shown here is derived from an EMBL/GenBank/DDBJ whole genome shotgun (WGS) entry which is preliminary data.</text>
</comment>
<dbReference type="GeneID" id="30025273"/>
<dbReference type="EMBL" id="AZHB01000039">
    <property type="protein sequence ID" value="OAA53140.1"/>
    <property type="molecule type" value="Genomic_DNA"/>
</dbReference>
<feature type="domain" description="Acyl-CoA oxidase/dehydrogenase middle" evidence="6">
    <location>
        <begin position="187"/>
        <end position="300"/>
    </location>
</feature>
<organism evidence="8 9">
    <name type="scientific">Cordyceps fumosorosea (strain ARSEF 2679)</name>
    <name type="common">Isaria fumosorosea</name>
    <dbReference type="NCBI Taxonomy" id="1081104"/>
    <lineage>
        <taxon>Eukaryota</taxon>
        <taxon>Fungi</taxon>
        <taxon>Dikarya</taxon>
        <taxon>Ascomycota</taxon>
        <taxon>Pezizomycotina</taxon>
        <taxon>Sordariomycetes</taxon>
        <taxon>Hypocreomycetidae</taxon>
        <taxon>Hypocreales</taxon>
        <taxon>Cordycipitaceae</taxon>
        <taxon>Cordyceps</taxon>
    </lineage>
</organism>
<dbReference type="Pfam" id="PF02770">
    <property type="entry name" value="Acyl-CoA_dh_M"/>
    <property type="match status" value="1"/>
</dbReference>
<keyword evidence="2 4" id="KW-0285">Flavoprotein</keyword>
<evidence type="ECO:0000313" key="9">
    <source>
        <dbReference type="Proteomes" id="UP000076744"/>
    </source>
</evidence>
<dbReference type="SUPFAM" id="SSF47203">
    <property type="entry name" value="Acyl-CoA dehydrogenase C-terminal domain-like"/>
    <property type="match status" value="1"/>
</dbReference>
<dbReference type="InterPro" id="IPR036250">
    <property type="entry name" value="AcylCo_DH-like_C"/>
</dbReference>
<protein>
    <submittedName>
        <fullName evidence="8">Acyl-CoA dehydrogenase/oxidase</fullName>
    </submittedName>
</protein>
<comment type="similarity">
    <text evidence="1 4">Belongs to the acyl-CoA dehydrogenase family.</text>
</comment>
<evidence type="ECO:0000259" key="7">
    <source>
        <dbReference type="Pfam" id="PF18158"/>
    </source>
</evidence>
<dbReference type="InterPro" id="IPR009075">
    <property type="entry name" value="AcylCo_DH/oxidase_C"/>
</dbReference>
<gene>
    <name evidence="8" type="ORF">ISF_08981</name>
</gene>
<evidence type="ECO:0000256" key="4">
    <source>
        <dbReference type="RuleBase" id="RU362125"/>
    </source>
</evidence>
<evidence type="ECO:0000256" key="3">
    <source>
        <dbReference type="ARBA" id="ARBA00022827"/>
    </source>
</evidence>
<dbReference type="Gene3D" id="1.20.140.10">
    <property type="entry name" value="Butyryl-CoA Dehydrogenase, subunit A, domain 3"/>
    <property type="match status" value="1"/>
</dbReference>
<name>A0A162M9Y8_CORFA</name>
<dbReference type="PANTHER" id="PTHR42707:SF2">
    <property type="entry name" value="ACD11 DEHYDROGENASE"/>
    <property type="match status" value="1"/>
</dbReference>
<sequence length="607" mass="66129">MADKGRTPASADAGFILSLPPPENPFLADTYFQRVLAAYLPKDTLAELTPALTKFGDDAISPQVREWNLNAERQQPFVERHNVWGARHPVDRLVTSEGWKALRKWGAEEGAVAIGYETQYGIYNRIVQHAKNYLFSPVSGLTSCPLSMTDGAARLLRSQLPGLPTSHPFHETYRRLTARTDSWTSGQWMTERPGGSDVQNTETWARHAPLPGGSCGRLDEGDYLVSGFKFFSSATDADVALLLAKTEDGGKLSAFLAPLTRTDAADSGGARVTNGVRVHRLKSKLGTKQLPTAELELRDVRAHMVGPMRRGLAVARRFAAGRTVFGYPLWALPLHLRTLADVEVRIRGFAQLAFFTIALMSFTEDGCFPEEAALPLPEAGAEAAVVLRALTAAAKAVTGKNAAVTMQEVMEALGGVGYVDDPDDPDSVARALRDVSVNAIWEGTTNVLSSELVRHLLAGDHLARVHAWLSRAIAGVDDADRRAALRTAWGNLHGRLRAGRDRVDVVLSVGRGVMFSFSWIVVGVLLAWDAQRDGDELAGEVARRCVLNGEGGLREWLLPDVGVPAATARFEEGTERARWDCRLVWGKELPDDLVTFGQRTPPLGSKM</sequence>
<dbReference type="Pfam" id="PF00441">
    <property type="entry name" value="Acyl-CoA_dh_1"/>
    <property type="match status" value="1"/>
</dbReference>
<proteinExistence type="inferred from homology"/>
<accession>A0A162M9Y8</accession>
<evidence type="ECO:0000256" key="2">
    <source>
        <dbReference type="ARBA" id="ARBA00022630"/>
    </source>
</evidence>
<dbReference type="SUPFAM" id="SSF56645">
    <property type="entry name" value="Acyl-CoA dehydrogenase NM domain-like"/>
    <property type="match status" value="1"/>
</dbReference>
<dbReference type="RefSeq" id="XP_018700212.1">
    <property type="nucleotide sequence ID" value="XM_018852584.1"/>
</dbReference>
<dbReference type="Pfam" id="PF18158">
    <property type="entry name" value="AidB_N"/>
    <property type="match status" value="1"/>
</dbReference>
<dbReference type="GO" id="GO:0003995">
    <property type="term" value="F:acyl-CoA dehydrogenase activity"/>
    <property type="evidence" value="ECO:0007669"/>
    <property type="project" value="TreeGrafter"/>
</dbReference>
<dbReference type="Proteomes" id="UP000076744">
    <property type="component" value="Unassembled WGS sequence"/>
</dbReference>
<dbReference type="InterPro" id="IPR006091">
    <property type="entry name" value="Acyl-CoA_Oxase/DH_mid-dom"/>
</dbReference>
<comment type="cofactor">
    <cofactor evidence="4">
        <name>FAD</name>
        <dbReference type="ChEBI" id="CHEBI:57692"/>
    </cofactor>
</comment>
<feature type="domain" description="Acyl-CoA dehydrogenase/oxidase C-terminal" evidence="5">
    <location>
        <begin position="302"/>
        <end position="456"/>
    </location>
</feature>
<feature type="domain" description="Adaptive response protein AidB N-terminal" evidence="7">
    <location>
        <begin position="24"/>
        <end position="159"/>
    </location>
</feature>
<dbReference type="OrthoDB" id="10251155at2759"/>
<evidence type="ECO:0000313" key="8">
    <source>
        <dbReference type="EMBL" id="OAA53140.1"/>
    </source>
</evidence>
<evidence type="ECO:0000256" key="1">
    <source>
        <dbReference type="ARBA" id="ARBA00009347"/>
    </source>
</evidence>
<keyword evidence="9" id="KW-1185">Reference proteome</keyword>
<evidence type="ECO:0000259" key="6">
    <source>
        <dbReference type="Pfam" id="PF02770"/>
    </source>
</evidence>
<dbReference type="STRING" id="1081104.A0A162M9Y8"/>